<keyword evidence="1" id="KW-1133">Transmembrane helix</keyword>
<dbReference type="AlphaFoldDB" id="A0A344A263"/>
<evidence type="ECO:0000313" key="2">
    <source>
        <dbReference type="EMBL" id="AWU48854.1"/>
    </source>
</evidence>
<feature type="transmembrane region" description="Helical" evidence="1">
    <location>
        <begin position="7"/>
        <end position="36"/>
    </location>
</feature>
<geneLocation type="mitochondrion" evidence="2"/>
<feature type="transmembrane region" description="Helical" evidence="1">
    <location>
        <begin position="48"/>
        <end position="67"/>
    </location>
</feature>
<keyword evidence="1" id="KW-0812">Transmembrane</keyword>
<proteinExistence type="predicted"/>
<reference evidence="2" key="1">
    <citation type="submission" date="2018-02" db="EMBL/GenBank/DDBJ databases">
        <title>Resolving the psyllid tree of life: Phylogenomic analysis of the superfamily Psylloidea (Hemiptera).</title>
        <authorList>
            <person name="Percy D.M."/>
            <person name="Sveinsson S."/>
            <person name="Lemmon A.R."/>
            <person name="Lemmon E.M."/>
            <person name="Ouvrard D."/>
            <person name="Burckhardt D."/>
        </authorList>
    </citation>
    <scope>NUCLEOTIDE SEQUENCE</scope>
    <source>
        <strain evidence="2">DP2.idba.237_circ</strain>
    </source>
</reference>
<feature type="transmembrane region" description="Helical" evidence="1">
    <location>
        <begin position="79"/>
        <end position="97"/>
    </location>
</feature>
<feature type="transmembrane region" description="Helical" evidence="1">
    <location>
        <begin position="129"/>
        <end position="150"/>
    </location>
</feature>
<gene>
    <name evidence="2" type="primary">nad6</name>
</gene>
<accession>A0A344A263</accession>
<dbReference type="EMBL" id="MG989220">
    <property type="protein sequence ID" value="AWU48854.1"/>
    <property type="molecule type" value="Genomic_DNA"/>
</dbReference>
<name>A0A344A263_ARYSP</name>
<evidence type="ECO:0000256" key="1">
    <source>
        <dbReference type="SAM" id="Phobius"/>
    </source>
</evidence>
<keyword evidence="1" id="KW-0472">Membrane</keyword>
<sequence length="161" mass="18796">MIKTMIYFSIFNSSFILVCFHPVSFSIILLLQTISISYLMRSLTQSSWIPFTVFLVMVGGLMILFLYITSICSNKKPNFIYPSISQTSYILITLLFLNNLKNFNSFCENLNNKDLFNMEFIKLFLPTNIFSSNFLFLYLLFMLIIMIEILSASKGPMRKKY</sequence>
<keyword evidence="2" id="KW-0496">Mitochondrion</keyword>
<protein>
    <submittedName>
        <fullName evidence="2">NADH dehydrogenase subunit 6</fullName>
    </submittedName>
</protein>
<organism evidence="2">
    <name type="scientific">Arytainilla spartiophila</name>
    <name type="common">Broom psyllid</name>
    <name type="synonym">Arytaina spartiophila</name>
    <dbReference type="NCBI Taxonomy" id="178948"/>
    <lineage>
        <taxon>Eukaryota</taxon>
        <taxon>Metazoa</taxon>
        <taxon>Ecdysozoa</taxon>
        <taxon>Arthropoda</taxon>
        <taxon>Hexapoda</taxon>
        <taxon>Insecta</taxon>
        <taxon>Pterygota</taxon>
        <taxon>Neoptera</taxon>
        <taxon>Paraneoptera</taxon>
        <taxon>Hemiptera</taxon>
        <taxon>Sternorrhyncha</taxon>
        <taxon>Psylloidea</taxon>
        <taxon>Psyllidae</taxon>
        <taxon>Psyllinae</taxon>
        <taxon>Arytainilla</taxon>
    </lineage>
</organism>